<reference evidence="3 4" key="1">
    <citation type="journal article" date="2019" name="Int. J. Syst. Evol. Microbiol.">
        <title>The Global Catalogue of Microorganisms (GCM) 10K type strain sequencing project: providing services to taxonomists for standard genome sequencing and annotation.</title>
        <authorList>
            <consortium name="The Broad Institute Genomics Platform"/>
            <consortium name="The Broad Institute Genome Sequencing Center for Infectious Disease"/>
            <person name="Wu L."/>
            <person name="Ma J."/>
        </authorList>
    </citation>
    <scope>NUCLEOTIDE SEQUENCE [LARGE SCALE GENOMIC DNA]</scope>
    <source>
        <strain evidence="3 4">JCM 14046</strain>
    </source>
</reference>
<comment type="caution">
    <text evidence="3">The sequence shown here is derived from an EMBL/GenBank/DDBJ whole genome shotgun (WGS) entry which is preliminary data.</text>
</comment>
<evidence type="ECO:0000256" key="1">
    <source>
        <dbReference type="ARBA" id="ARBA00022801"/>
    </source>
</evidence>
<keyword evidence="4" id="KW-1185">Reference proteome</keyword>
<protein>
    <submittedName>
        <fullName evidence="3">Hydroxyphenylacetyl-CoA thioesterase PaaI</fullName>
    </submittedName>
</protein>
<dbReference type="Pfam" id="PF03061">
    <property type="entry name" value="4HBT"/>
    <property type="match status" value="1"/>
</dbReference>
<dbReference type="CDD" id="cd03443">
    <property type="entry name" value="PaaI_thioesterase"/>
    <property type="match status" value="1"/>
</dbReference>
<dbReference type="InterPro" id="IPR006683">
    <property type="entry name" value="Thioestr_dom"/>
</dbReference>
<sequence length="150" mass="15685">MPEAPAGAGDAQALAERCTHEMLSGDASRRLLDIELLLVSPGRARLAMTVRGDMVNGWGLCQGGLVSTLADSAFAVACNTHGEVTVAAGFDVSFLESGRLGDRLVADAREVARRGRSGIYDVTVTRSADEAVLAEFRGRSRATGRPNPAA</sequence>
<gene>
    <name evidence="3" type="primary">paaI</name>
    <name evidence="3" type="ORF">GCM10009737_36690</name>
</gene>
<name>A0ABN2PWE6_9ACTN</name>
<dbReference type="InterPro" id="IPR052723">
    <property type="entry name" value="Acyl-CoA_thioesterase_PaaI"/>
</dbReference>
<dbReference type="RefSeq" id="WP_344009366.1">
    <property type="nucleotide sequence ID" value="NZ_BAAAMY010000014.1"/>
</dbReference>
<evidence type="ECO:0000313" key="3">
    <source>
        <dbReference type="EMBL" id="GAA1931383.1"/>
    </source>
</evidence>
<evidence type="ECO:0000313" key="4">
    <source>
        <dbReference type="Proteomes" id="UP001501612"/>
    </source>
</evidence>
<feature type="domain" description="Thioesterase" evidence="2">
    <location>
        <begin position="61"/>
        <end position="129"/>
    </location>
</feature>
<dbReference type="Proteomes" id="UP001501612">
    <property type="component" value="Unassembled WGS sequence"/>
</dbReference>
<dbReference type="InterPro" id="IPR029069">
    <property type="entry name" value="HotDog_dom_sf"/>
</dbReference>
<dbReference type="Gene3D" id="3.10.129.10">
    <property type="entry name" value="Hotdog Thioesterase"/>
    <property type="match status" value="1"/>
</dbReference>
<accession>A0ABN2PWE6</accession>
<dbReference type="SUPFAM" id="SSF54637">
    <property type="entry name" value="Thioesterase/thiol ester dehydrase-isomerase"/>
    <property type="match status" value="1"/>
</dbReference>
<dbReference type="InterPro" id="IPR011973">
    <property type="entry name" value="PaaD"/>
</dbReference>
<dbReference type="EMBL" id="BAAAMY010000014">
    <property type="protein sequence ID" value="GAA1931383.1"/>
    <property type="molecule type" value="Genomic_DNA"/>
</dbReference>
<dbReference type="PANTHER" id="PTHR42856:SF1">
    <property type="entry name" value="ACYL-COENZYME A THIOESTERASE PAAI"/>
    <property type="match status" value="1"/>
</dbReference>
<evidence type="ECO:0000259" key="2">
    <source>
        <dbReference type="Pfam" id="PF03061"/>
    </source>
</evidence>
<proteinExistence type="predicted"/>
<organism evidence="3 4">
    <name type="scientific">Nocardioides lentus</name>
    <dbReference type="NCBI Taxonomy" id="338077"/>
    <lineage>
        <taxon>Bacteria</taxon>
        <taxon>Bacillati</taxon>
        <taxon>Actinomycetota</taxon>
        <taxon>Actinomycetes</taxon>
        <taxon>Propionibacteriales</taxon>
        <taxon>Nocardioidaceae</taxon>
        <taxon>Nocardioides</taxon>
    </lineage>
</organism>
<dbReference type="PANTHER" id="PTHR42856">
    <property type="entry name" value="ACYL-COENZYME A THIOESTERASE PAAI"/>
    <property type="match status" value="1"/>
</dbReference>
<dbReference type="InterPro" id="IPR003736">
    <property type="entry name" value="PAAI_dom"/>
</dbReference>
<dbReference type="NCBIfam" id="TIGR02286">
    <property type="entry name" value="PaaD"/>
    <property type="match status" value="1"/>
</dbReference>
<keyword evidence="1" id="KW-0378">Hydrolase</keyword>
<dbReference type="NCBIfam" id="TIGR00369">
    <property type="entry name" value="unchar_dom_1"/>
    <property type="match status" value="1"/>
</dbReference>